<dbReference type="Gene3D" id="3.40.50.150">
    <property type="entry name" value="Vaccinia Virus protein VP39"/>
    <property type="match status" value="1"/>
</dbReference>
<sequence length="678" mass="74361">MIRSGLFRSYCYLLAFGGGFSVMLLEMCAFRVLQTNFGSSIYVTGVLLALIMIALSAGYYLGGAISKRSSSLGVLFLQLVGAVLYAALVDGVLAEPVLDWSFGLRKAMPNLLAAQSIPPSVATFILYFVPMIILSQISPYLIKVMSVVAARDAKDASVTSEAAVGATSGNLMAISTIGSIVGTLLPSFVLIPHFGVGGTMRVFKLFIVLLLVLGWAVAASRQRALMAITAAVSIIALVIAPRPAMSSEPVQENQRTLVFESESHYGNVKVFRELDGDGDEELVLMPWRGYEHSQVHPKKPLKNQFTTAHINVGVVRGAKKYLLLGTALGGVASALMDLDPSVEVTAVEIDPLLVDLAKKYAPRLENPHVKFVVDDARVFLRETQETYDYIIADIFAGEQVPVHCISLEFWQLVKKRLAPHGVLHMNTNLMDNYVPDGLAEEEAFSASRHLQSSLLHAGFASLFQSEFFLHGHLYAFAEPTEPAALRAELADYARVENHSTDVRASAALAALTLVPVPDGRRAVRPFSDAWVPDHLLHLKQNFGGHLKSIVHAKDKPAWAEFEHRTDLHAIVARHYVEFASSDGPTVDALQRYMKGPGGTRYCEDVERWMNQSQESPYPDLAKYFHTLALEDCHAKIVEEKHATGPFARYLDAAWNISENRAAAALPSLLEMSNSLRRM</sequence>
<feature type="transmembrane region" description="Helical" evidence="5">
    <location>
        <begin position="39"/>
        <end position="62"/>
    </location>
</feature>
<organism evidence="7 8">
    <name type="scientific">Pendulispora brunnea</name>
    <dbReference type="NCBI Taxonomy" id="2905690"/>
    <lineage>
        <taxon>Bacteria</taxon>
        <taxon>Pseudomonadati</taxon>
        <taxon>Myxococcota</taxon>
        <taxon>Myxococcia</taxon>
        <taxon>Myxococcales</taxon>
        <taxon>Sorangiineae</taxon>
        <taxon>Pendulisporaceae</taxon>
        <taxon>Pendulispora</taxon>
    </lineage>
</organism>
<dbReference type="SUPFAM" id="SSF53335">
    <property type="entry name" value="S-adenosyl-L-methionine-dependent methyltransferases"/>
    <property type="match status" value="1"/>
</dbReference>
<evidence type="ECO:0000313" key="8">
    <source>
        <dbReference type="Proteomes" id="UP001379533"/>
    </source>
</evidence>
<feature type="transmembrane region" description="Helical" evidence="5">
    <location>
        <begin position="225"/>
        <end position="245"/>
    </location>
</feature>
<dbReference type="NCBIfam" id="NF037959">
    <property type="entry name" value="MFS_SpdSyn"/>
    <property type="match status" value="1"/>
</dbReference>
<dbReference type="PANTHER" id="PTHR43317:SF1">
    <property type="entry name" value="THERMOSPERMINE SYNTHASE ACAULIS5"/>
    <property type="match status" value="1"/>
</dbReference>
<proteinExistence type="inferred from homology"/>
<feature type="transmembrane region" description="Helical" evidence="5">
    <location>
        <begin position="124"/>
        <end position="150"/>
    </location>
</feature>
<evidence type="ECO:0000313" key="7">
    <source>
        <dbReference type="EMBL" id="WXA99334.1"/>
    </source>
</evidence>
<feature type="active site" description="Proton acceptor" evidence="4">
    <location>
        <position position="393"/>
    </location>
</feature>
<keyword evidence="2 4" id="KW-0808">Transferase</keyword>
<feature type="transmembrane region" description="Helical" evidence="5">
    <location>
        <begin position="74"/>
        <end position="94"/>
    </location>
</feature>
<keyword evidence="5" id="KW-0812">Transmembrane</keyword>
<keyword evidence="5" id="KW-0472">Membrane</keyword>
<dbReference type="CDD" id="cd02440">
    <property type="entry name" value="AdoMet_MTases"/>
    <property type="match status" value="1"/>
</dbReference>
<dbReference type="PANTHER" id="PTHR43317">
    <property type="entry name" value="THERMOSPERMINE SYNTHASE ACAULIS5"/>
    <property type="match status" value="1"/>
</dbReference>
<gene>
    <name evidence="7" type="ORF">LZC95_21245</name>
</gene>
<evidence type="ECO:0000256" key="5">
    <source>
        <dbReference type="SAM" id="Phobius"/>
    </source>
</evidence>
<evidence type="ECO:0000259" key="6">
    <source>
        <dbReference type="PROSITE" id="PS51006"/>
    </source>
</evidence>
<feature type="transmembrane region" description="Helical" evidence="5">
    <location>
        <begin position="171"/>
        <end position="194"/>
    </location>
</feature>
<name>A0ABZ2KMS4_9BACT</name>
<protein>
    <submittedName>
        <fullName evidence="7">Fused MFS/spermidine synthase</fullName>
    </submittedName>
</protein>
<reference evidence="7 8" key="1">
    <citation type="submission" date="2021-12" db="EMBL/GenBank/DDBJ databases">
        <title>Discovery of the Pendulisporaceae a myxobacterial family with distinct sporulation behavior and unique specialized metabolism.</title>
        <authorList>
            <person name="Garcia R."/>
            <person name="Popoff A."/>
            <person name="Bader C.D."/>
            <person name="Loehr J."/>
            <person name="Walesch S."/>
            <person name="Walt C."/>
            <person name="Boldt J."/>
            <person name="Bunk B."/>
            <person name="Haeckl F.J.F.P.J."/>
            <person name="Gunesch A.P."/>
            <person name="Birkelbach J."/>
            <person name="Nuebel U."/>
            <person name="Pietschmann T."/>
            <person name="Bach T."/>
            <person name="Mueller R."/>
        </authorList>
    </citation>
    <scope>NUCLEOTIDE SEQUENCE [LARGE SCALE GENOMIC DNA]</scope>
    <source>
        <strain evidence="7 8">MSr12523</strain>
    </source>
</reference>
<dbReference type="RefSeq" id="WP_394849968.1">
    <property type="nucleotide sequence ID" value="NZ_CP089982.1"/>
</dbReference>
<dbReference type="InterPro" id="IPR030374">
    <property type="entry name" value="PABS"/>
</dbReference>
<dbReference type="Pfam" id="PF01564">
    <property type="entry name" value="Spermine_synth"/>
    <property type="match status" value="1"/>
</dbReference>
<accession>A0ABZ2KMS4</accession>
<keyword evidence="3 4" id="KW-0620">Polyamine biosynthesis</keyword>
<dbReference type="InterPro" id="IPR029063">
    <property type="entry name" value="SAM-dependent_MTases_sf"/>
</dbReference>
<feature type="transmembrane region" description="Helical" evidence="5">
    <location>
        <begin position="12"/>
        <end position="33"/>
    </location>
</feature>
<dbReference type="PROSITE" id="PS51006">
    <property type="entry name" value="PABS_2"/>
    <property type="match status" value="1"/>
</dbReference>
<evidence type="ECO:0000256" key="1">
    <source>
        <dbReference type="ARBA" id="ARBA00007867"/>
    </source>
</evidence>
<feature type="transmembrane region" description="Helical" evidence="5">
    <location>
        <begin position="200"/>
        <end position="218"/>
    </location>
</feature>
<dbReference type="Proteomes" id="UP001379533">
    <property type="component" value="Chromosome"/>
</dbReference>
<evidence type="ECO:0000256" key="2">
    <source>
        <dbReference type="ARBA" id="ARBA00022679"/>
    </source>
</evidence>
<feature type="domain" description="PABS" evidence="6">
    <location>
        <begin position="241"/>
        <end position="479"/>
    </location>
</feature>
<evidence type="ECO:0000256" key="3">
    <source>
        <dbReference type="ARBA" id="ARBA00023115"/>
    </source>
</evidence>
<evidence type="ECO:0000256" key="4">
    <source>
        <dbReference type="PROSITE-ProRule" id="PRU00354"/>
    </source>
</evidence>
<keyword evidence="5" id="KW-1133">Transmembrane helix</keyword>
<keyword evidence="8" id="KW-1185">Reference proteome</keyword>
<dbReference type="EMBL" id="CP089982">
    <property type="protein sequence ID" value="WXA99334.1"/>
    <property type="molecule type" value="Genomic_DNA"/>
</dbReference>
<comment type="similarity">
    <text evidence="1">Belongs to the spermidine/spermine synthase family.</text>
</comment>